<dbReference type="EMBL" id="JAHLFE010000033">
    <property type="protein sequence ID" value="MBU3843584.1"/>
    <property type="molecule type" value="Genomic_DNA"/>
</dbReference>
<name>A0A948WZ07_9GAMM</name>
<organism evidence="2 3">
    <name type="scientific">Candidatus Anaerobiospirillum pullicola</name>
    <dbReference type="NCBI Taxonomy" id="2838451"/>
    <lineage>
        <taxon>Bacteria</taxon>
        <taxon>Pseudomonadati</taxon>
        <taxon>Pseudomonadota</taxon>
        <taxon>Gammaproteobacteria</taxon>
        <taxon>Aeromonadales</taxon>
        <taxon>Succinivibrionaceae</taxon>
        <taxon>Anaerobiospirillum</taxon>
    </lineage>
</organism>
<evidence type="ECO:0000313" key="3">
    <source>
        <dbReference type="Proteomes" id="UP000733611"/>
    </source>
</evidence>
<dbReference type="Proteomes" id="UP000733611">
    <property type="component" value="Unassembled WGS sequence"/>
</dbReference>
<evidence type="ECO:0000256" key="1">
    <source>
        <dbReference type="SAM" id="MobiDB-lite"/>
    </source>
</evidence>
<dbReference type="InterPro" id="IPR027417">
    <property type="entry name" value="P-loop_NTPase"/>
</dbReference>
<sequence>MDNNQGLQVICSDDPLLKMEYSQNVISAWRQQAPDAEYRIYTFSELQGLGSGGANLKELENELSDVGLLGGAKIIKIILKDLDATAMDLFEMIAATFHSDLYILIEMPRITKAFAEAEPQPLPEEKRHRMSFRDLALDSDASKSSGRKKGTTRKAKGGKSGSGDARKKAVMGYLKYLGAHIEVLYTPEGQDLRYWIDNRAHEYNFSLTKESIEFVANCYDNNLLGIDQCLQIMDLMYCANPSANRFNLGVKEVEPYFSQDARFSGFELPNAILTGDSLRALNVISSYSSGQGGSISAALNLFLFNLDAVFTAVYDGKTDGITAKTPYGERSRFFLSHGIKTPAAQNAIMAAIKDISPDLLDVLNNCLTEATLAYSRFDNDGAYRALQRMAVLVAKNKNPQQTMRLAKGLAFDLLQ</sequence>
<dbReference type="AlphaFoldDB" id="A0A948WZ07"/>
<proteinExistence type="predicted"/>
<feature type="region of interest" description="Disordered" evidence="1">
    <location>
        <begin position="139"/>
        <end position="165"/>
    </location>
</feature>
<accession>A0A948WZ07</accession>
<feature type="compositionally biased region" description="Basic residues" evidence="1">
    <location>
        <begin position="145"/>
        <end position="157"/>
    </location>
</feature>
<dbReference type="Gene3D" id="3.40.50.300">
    <property type="entry name" value="P-loop containing nucleotide triphosphate hydrolases"/>
    <property type="match status" value="1"/>
</dbReference>
<reference evidence="2" key="1">
    <citation type="journal article" date="2021" name="PeerJ">
        <title>Extensive microbial diversity within the chicken gut microbiome revealed by metagenomics and culture.</title>
        <authorList>
            <person name="Gilroy R."/>
            <person name="Ravi A."/>
            <person name="Getino M."/>
            <person name="Pursley I."/>
            <person name="Horton D.L."/>
            <person name="Alikhan N.F."/>
            <person name="Baker D."/>
            <person name="Gharbi K."/>
            <person name="Hall N."/>
            <person name="Watson M."/>
            <person name="Adriaenssens E.M."/>
            <person name="Foster-Nyarko E."/>
            <person name="Jarju S."/>
            <person name="Secka A."/>
            <person name="Antonio M."/>
            <person name="Oren A."/>
            <person name="Chaudhuri R.R."/>
            <person name="La Ragione R."/>
            <person name="Hildebrand F."/>
            <person name="Pallen M.J."/>
        </authorList>
    </citation>
    <scope>NUCLEOTIDE SEQUENCE</scope>
    <source>
        <strain evidence="2">378</strain>
    </source>
</reference>
<evidence type="ECO:0000313" key="2">
    <source>
        <dbReference type="EMBL" id="MBU3843584.1"/>
    </source>
</evidence>
<gene>
    <name evidence="2" type="ORF">H9847_01740</name>
</gene>
<protein>
    <submittedName>
        <fullName evidence="2">Uncharacterized protein</fullName>
    </submittedName>
</protein>
<reference evidence="2" key="2">
    <citation type="submission" date="2021-04" db="EMBL/GenBank/DDBJ databases">
        <authorList>
            <person name="Gilroy R."/>
        </authorList>
    </citation>
    <scope>NUCLEOTIDE SEQUENCE</scope>
    <source>
        <strain evidence="2">378</strain>
    </source>
</reference>
<dbReference type="Gene3D" id="1.10.8.60">
    <property type="match status" value="1"/>
</dbReference>
<comment type="caution">
    <text evidence="2">The sequence shown here is derived from an EMBL/GenBank/DDBJ whole genome shotgun (WGS) entry which is preliminary data.</text>
</comment>